<organism evidence="2 3">
    <name type="scientific">Paractinoplanes atraurantiacus</name>
    <dbReference type="NCBI Taxonomy" id="1036182"/>
    <lineage>
        <taxon>Bacteria</taxon>
        <taxon>Bacillati</taxon>
        <taxon>Actinomycetota</taxon>
        <taxon>Actinomycetes</taxon>
        <taxon>Micromonosporales</taxon>
        <taxon>Micromonosporaceae</taxon>
        <taxon>Paractinoplanes</taxon>
    </lineage>
</organism>
<dbReference type="OrthoDB" id="3285951at2"/>
<dbReference type="EMBL" id="OBDY01000015">
    <property type="protein sequence ID" value="SNY54926.1"/>
    <property type="molecule type" value="Genomic_DNA"/>
</dbReference>
<keyword evidence="3" id="KW-1185">Reference proteome</keyword>
<keyword evidence="1" id="KW-0812">Transmembrane</keyword>
<keyword evidence="1" id="KW-0472">Membrane</keyword>
<evidence type="ECO:0000313" key="2">
    <source>
        <dbReference type="EMBL" id="SNY54926.1"/>
    </source>
</evidence>
<evidence type="ECO:0000313" key="3">
    <source>
        <dbReference type="Proteomes" id="UP000219612"/>
    </source>
</evidence>
<name>A0A285J6E5_9ACTN</name>
<evidence type="ECO:0000256" key="1">
    <source>
        <dbReference type="SAM" id="Phobius"/>
    </source>
</evidence>
<feature type="transmembrane region" description="Helical" evidence="1">
    <location>
        <begin position="55"/>
        <end position="78"/>
    </location>
</feature>
<dbReference type="AlphaFoldDB" id="A0A285J6E5"/>
<proteinExistence type="predicted"/>
<sequence length="297" mass="33281">MKALAELIPQVFFDILARYVPGLVLFGSWILLLGQDEWRALLSTVVGGRLDDGNALPAATLVLLFVPFVAGYVIAPLAKIVQRCNERGWSLPPLPSRAVYEDGGQKWRPKYWWVLNDKDAGKGYDWLRRNAPEAGALSAKIRAEFTMHNALAVAFLAIAVMAVVAREWGWAVASALTAPLMAYRGATTEKTYFGTTRKLCANSPSPAITLKPPPRLIWLIPGDKREYPLWEDGKGWLDVRELRPSLKHEHVLSDVADWAPGKARPYRDGRKLARELEHEAEPAFVFLVPGSFWRLKR</sequence>
<protein>
    <submittedName>
        <fullName evidence="2">Uncharacterized protein</fullName>
    </submittedName>
</protein>
<keyword evidence="1" id="KW-1133">Transmembrane helix</keyword>
<reference evidence="2 3" key="1">
    <citation type="submission" date="2017-09" db="EMBL/GenBank/DDBJ databases">
        <authorList>
            <person name="Ehlers B."/>
            <person name="Leendertz F.H."/>
        </authorList>
    </citation>
    <scope>NUCLEOTIDE SEQUENCE [LARGE SCALE GENOMIC DNA]</scope>
    <source>
        <strain evidence="2 3">CGMCC 4.6857</strain>
    </source>
</reference>
<dbReference type="Proteomes" id="UP000219612">
    <property type="component" value="Unassembled WGS sequence"/>
</dbReference>
<feature type="transmembrane region" description="Helical" evidence="1">
    <location>
        <begin position="12"/>
        <end position="35"/>
    </location>
</feature>
<feature type="transmembrane region" description="Helical" evidence="1">
    <location>
        <begin position="150"/>
        <end position="171"/>
    </location>
</feature>
<gene>
    <name evidence="2" type="ORF">SAMN05421748_115195</name>
</gene>
<accession>A0A285J6E5</accession>